<dbReference type="EMBL" id="QOVC01000008">
    <property type="protein sequence ID" value="KAA0689696.1"/>
    <property type="molecule type" value="Genomic_DNA"/>
</dbReference>
<sequence length="81" mass="9699">MDPIERLNSLSEDVIQTFHSDFVFLIDAEKIQHFPARNWTHDQIIEELKKRFDHSLMVTTWHEHEVIYSPELPVFALIPKK</sequence>
<reference evidence="1 4" key="2">
    <citation type="submission" date="2018-07" db="EMBL/GenBank/DDBJ databases">
        <title>High quality draft genome sequencing of Enterococcus faecium exhibiting probiotic potential isolated from mucus of freshwater fish.</title>
        <authorList>
            <person name="El-Jeni R."/>
            <person name="Ghedira K."/>
            <person name="Abdelhak S."/>
            <person name="El-Bour M."/>
            <person name="Bouhaouala-Zahar B."/>
        </authorList>
    </citation>
    <scope>NUCLEOTIDE SEQUENCE [LARGE SCALE GENOMIC DNA]</scope>
    <source>
        <strain evidence="1 4">R.A73</strain>
    </source>
</reference>
<name>A0A242FRC6_ENTFC</name>
<dbReference type="AlphaFoldDB" id="A0A242FRC6"/>
<proteinExistence type="predicted"/>
<organism evidence="2 3">
    <name type="scientific">Enterococcus faecium</name>
    <name type="common">Streptococcus faecium</name>
    <dbReference type="NCBI Taxonomy" id="1352"/>
    <lineage>
        <taxon>Bacteria</taxon>
        <taxon>Bacillati</taxon>
        <taxon>Bacillota</taxon>
        <taxon>Bacilli</taxon>
        <taxon>Lactobacillales</taxon>
        <taxon>Enterococcaceae</taxon>
        <taxon>Enterococcus</taxon>
    </lineage>
</organism>
<dbReference type="RefSeq" id="WP_010732801.1">
    <property type="nucleotide sequence ID" value="NZ_JADBBV010000009.1"/>
</dbReference>
<accession>A0A242FRC6</accession>
<dbReference type="Proteomes" id="UP000194885">
    <property type="component" value="Unassembled WGS sequence"/>
</dbReference>
<dbReference type="Proteomes" id="UP000448762">
    <property type="component" value="Unassembled WGS sequence"/>
</dbReference>
<evidence type="ECO:0000313" key="2">
    <source>
        <dbReference type="EMBL" id="OTN95758.1"/>
    </source>
</evidence>
<reference evidence="2 3" key="1">
    <citation type="submission" date="2017-05" db="EMBL/GenBank/DDBJ databases">
        <title>The Genome Sequence of Enterococcus faecium 7H8_DIV0219.</title>
        <authorList>
            <consortium name="The Broad Institute Genomics Platform"/>
            <consortium name="The Broad Institute Genomic Center for Infectious Diseases"/>
            <person name="Earl A."/>
            <person name="Manson A."/>
            <person name="Schwartman J."/>
            <person name="Gilmore M."/>
            <person name="Abouelleil A."/>
            <person name="Cao P."/>
            <person name="Chapman S."/>
            <person name="Cusick C."/>
            <person name="Shea T."/>
            <person name="Young S."/>
            <person name="Neafsey D."/>
            <person name="Nusbaum C."/>
            <person name="Birren B."/>
        </authorList>
    </citation>
    <scope>NUCLEOTIDE SEQUENCE [LARGE SCALE GENOMIC DNA]</scope>
    <source>
        <strain evidence="2 3">7H8_DIV0219</strain>
    </source>
</reference>
<comment type="caution">
    <text evidence="2">The sequence shown here is derived from an EMBL/GenBank/DDBJ whole genome shotgun (WGS) entry which is preliminary data.</text>
</comment>
<gene>
    <name evidence="2" type="ORF">A5810_000063</name>
    <name evidence="1" type="ORF">DTX73_10540</name>
</gene>
<protein>
    <submittedName>
        <fullName evidence="2">Uncharacterized protein</fullName>
    </submittedName>
</protein>
<evidence type="ECO:0000313" key="1">
    <source>
        <dbReference type="EMBL" id="KAA0689696.1"/>
    </source>
</evidence>
<dbReference type="EMBL" id="NGKW01000001">
    <property type="protein sequence ID" value="OTN95758.1"/>
    <property type="molecule type" value="Genomic_DNA"/>
</dbReference>
<evidence type="ECO:0000313" key="4">
    <source>
        <dbReference type="Proteomes" id="UP000448762"/>
    </source>
</evidence>
<evidence type="ECO:0000313" key="3">
    <source>
        <dbReference type="Proteomes" id="UP000194885"/>
    </source>
</evidence>